<sequence>MALRGVFLYCNAVMQQHGGTQNLLVSPFILADLATIFPHAVQVGHIMRAIIAL</sequence>
<protein>
    <submittedName>
        <fullName evidence="1">Uncharacterized protein</fullName>
    </submittedName>
</protein>
<reference evidence="1" key="1">
    <citation type="submission" date="2019-05" db="EMBL/GenBank/DDBJ databases">
        <authorList>
            <consortium name="Pathogen Informatics"/>
        </authorList>
    </citation>
    <scope>NUCLEOTIDE SEQUENCE [LARGE SCALE GENOMIC DNA]</scope>
    <source>
        <strain evidence="1">NCTC12965</strain>
    </source>
</reference>
<name>A0A4U9WI53_SERFO</name>
<gene>
    <name evidence="1" type="ORF">NCTC12965_07757</name>
</gene>
<dbReference type="EMBL" id="CABEEZ010000153">
    <property type="protein sequence ID" value="VTR58632.1"/>
    <property type="molecule type" value="Genomic_DNA"/>
</dbReference>
<evidence type="ECO:0000313" key="1">
    <source>
        <dbReference type="EMBL" id="VTR58632.1"/>
    </source>
</evidence>
<proteinExistence type="predicted"/>
<organism evidence="1">
    <name type="scientific">Serratia fonticola</name>
    <dbReference type="NCBI Taxonomy" id="47917"/>
    <lineage>
        <taxon>Bacteria</taxon>
        <taxon>Pseudomonadati</taxon>
        <taxon>Pseudomonadota</taxon>
        <taxon>Gammaproteobacteria</taxon>
        <taxon>Enterobacterales</taxon>
        <taxon>Yersiniaceae</taxon>
        <taxon>Serratia</taxon>
    </lineage>
</organism>
<accession>A0A4U9WI53</accession>
<dbReference type="AlphaFoldDB" id="A0A4U9WI53"/>